<dbReference type="GO" id="GO:0042254">
    <property type="term" value="P:ribosome biogenesis"/>
    <property type="evidence" value="ECO:0007669"/>
    <property type="project" value="UniProtKB-KW"/>
</dbReference>
<comment type="subcellular location">
    <subcellularLocation>
        <location evidence="1 5">Nucleus</location>
    </subcellularLocation>
</comment>
<keyword evidence="8" id="KW-1185">Reference proteome</keyword>
<reference evidence="7 8" key="1">
    <citation type="journal article" date="2014" name="Nature">
        <title>The genome of the recently domesticated crop plant sugar beet (Beta vulgaris).</title>
        <authorList>
            <person name="Dohm J.C."/>
            <person name="Minoche A.E."/>
            <person name="Holtgrawe D."/>
            <person name="Capella-Gutierrez S."/>
            <person name="Zakrzewski F."/>
            <person name="Tafer H."/>
            <person name="Rupp O."/>
            <person name="Sorensen T.R."/>
            <person name="Stracke R."/>
            <person name="Reinhardt R."/>
            <person name="Goesmann A."/>
            <person name="Kraft T."/>
            <person name="Schulz B."/>
            <person name="Stadler P.F."/>
            <person name="Schmidt T."/>
            <person name="Gabaldon T."/>
            <person name="Lehrach H."/>
            <person name="Weisshaar B."/>
            <person name="Himmelbauer H."/>
        </authorList>
    </citation>
    <scope>NUCLEOTIDE SEQUENCE [LARGE SCALE GENOMIC DNA]</scope>
    <source>
        <tissue evidence="7">Taproot</tissue>
    </source>
</reference>
<dbReference type="GO" id="GO:0005634">
    <property type="term" value="C:nucleus"/>
    <property type="evidence" value="ECO:0007669"/>
    <property type="project" value="UniProtKB-SubCell"/>
</dbReference>
<evidence type="ECO:0000256" key="3">
    <source>
        <dbReference type="ARBA" id="ARBA00022517"/>
    </source>
</evidence>
<evidence type="ECO:0000313" key="7">
    <source>
        <dbReference type="EMBL" id="KMS65357.1"/>
    </source>
</evidence>
<evidence type="ECO:0000313" key="8">
    <source>
        <dbReference type="Proteomes" id="UP000035740"/>
    </source>
</evidence>
<feature type="non-terminal residue" evidence="7">
    <location>
        <position position="166"/>
    </location>
</feature>
<protein>
    <recommendedName>
        <fullName evidence="5">Ribosome biogenesis regulatory protein</fullName>
    </recommendedName>
</protein>
<dbReference type="Pfam" id="PF04939">
    <property type="entry name" value="RRS1"/>
    <property type="match status" value="1"/>
</dbReference>
<evidence type="ECO:0000256" key="1">
    <source>
        <dbReference type="ARBA" id="ARBA00004123"/>
    </source>
</evidence>
<dbReference type="EMBL" id="KQ110080">
    <property type="protein sequence ID" value="KMS65357.1"/>
    <property type="molecule type" value="Genomic_DNA"/>
</dbReference>
<name>A0A0J7YP83_BETVV</name>
<sequence>MTTWEKFAQRKGIRSQKRDRLQYDDVNQDWRPRFGRNRANDNEAQWCCEHKDGVTTGADPWADLKAAKKARVAKNQGQQERNLTGAKGNRLPGTIDLASATQRKVKGVAKDKKGHVDVAYNIAAASTASMGVFDKKANSLEPVKDKSKAKLHSAKKQNRIDMKAEK</sequence>
<dbReference type="Gramene" id="KMS65357">
    <property type="protein sequence ID" value="KMS65357"/>
    <property type="gene ID" value="BVRB_036810"/>
</dbReference>
<evidence type="ECO:0000256" key="4">
    <source>
        <dbReference type="ARBA" id="ARBA00023242"/>
    </source>
</evidence>
<dbReference type="Proteomes" id="UP000035740">
    <property type="component" value="Unassembled WGS sequence"/>
</dbReference>
<dbReference type="OrthoDB" id="28455at2759"/>
<comment type="similarity">
    <text evidence="2 5">Belongs to the RRS1 family.</text>
</comment>
<proteinExistence type="inferred from homology"/>
<dbReference type="AlphaFoldDB" id="A0A0J7YP83"/>
<organism evidence="7 8">
    <name type="scientific">Beta vulgaris subsp. vulgaris</name>
    <name type="common">Beet</name>
    <dbReference type="NCBI Taxonomy" id="3555"/>
    <lineage>
        <taxon>Eukaryota</taxon>
        <taxon>Viridiplantae</taxon>
        <taxon>Streptophyta</taxon>
        <taxon>Embryophyta</taxon>
        <taxon>Tracheophyta</taxon>
        <taxon>Spermatophyta</taxon>
        <taxon>Magnoliopsida</taxon>
        <taxon>eudicotyledons</taxon>
        <taxon>Gunneridae</taxon>
        <taxon>Pentapetalae</taxon>
        <taxon>Caryophyllales</taxon>
        <taxon>Chenopodiaceae</taxon>
        <taxon>Betoideae</taxon>
        <taxon>Beta</taxon>
    </lineage>
</organism>
<keyword evidence="4 5" id="KW-0539">Nucleus</keyword>
<feature type="region of interest" description="Disordered" evidence="6">
    <location>
        <begin position="72"/>
        <end position="91"/>
    </location>
</feature>
<accession>A0A0J7YP83</accession>
<dbReference type="InterPro" id="IPR007023">
    <property type="entry name" value="Ribosom_reg"/>
</dbReference>
<evidence type="ECO:0000256" key="5">
    <source>
        <dbReference type="RuleBase" id="RU364132"/>
    </source>
</evidence>
<dbReference type="OMA" id="NEAQWCC"/>
<keyword evidence="3 5" id="KW-0690">Ribosome biogenesis</keyword>
<comment type="function">
    <text evidence="5">Involved in ribosomal large subunit assembly.</text>
</comment>
<gene>
    <name evidence="7" type="ORF">BVRB_036810</name>
</gene>
<evidence type="ECO:0000256" key="2">
    <source>
        <dbReference type="ARBA" id="ARBA00010077"/>
    </source>
</evidence>
<feature type="region of interest" description="Disordered" evidence="6">
    <location>
        <begin position="1"/>
        <end position="20"/>
    </location>
</feature>
<feature type="region of interest" description="Disordered" evidence="6">
    <location>
        <begin position="142"/>
        <end position="166"/>
    </location>
</feature>
<evidence type="ECO:0000256" key="6">
    <source>
        <dbReference type="SAM" id="MobiDB-lite"/>
    </source>
</evidence>